<dbReference type="InterPro" id="IPR024079">
    <property type="entry name" value="MetalloPept_cat_dom_sf"/>
</dbReference>
<evidence type="ECO:0000259" key="8">
    <source>
        <dbReference type="Pfam" id="PF01432"/>
    </source>
</evidence>
<comment type="cofactor">
    <cofactor evidence="7">
        <name>Zn(2+)</name>
        <dbReference type="ChEBI" id="CHEBI:29105"/>
    </cofactor>
    <text evidence="7">Binds 1 zinc ion.</text>
</comment>
<keyword evidence="10" id="KW-1185">Reference proteome</keyword>
<evidence type="ECO:0000256" key="2">
    <source>
        <dbReference type="ARBA" id="ARBA00022670"/>
    </source>
</evidence>
<dbReference type="InterPro" id="IPR034005">
    <property type="entry name" value="M3A_DCP"/>
</dbReference>
<dbReference type="Proteomes" id="UP000815698">
    <property type="component" value="Chromosome"/>
</dbReference>
<dbReference type="InterPro" id="IPR024077">
    <property type="entry name" value="Neurolysin/TOP_dom2"/>
</dbReference>
<reference evidence="9 10" key="1">
    <citation type="journal article" date="2016" name="Int. J. Syst. Evol. Microbiol.">
        <title>Dermabacter jinjuensis sp. nov., a novel species of the genus Dermabacter isolated from a clinical specimen.</title>
        <authorList>
            <person name="Park Y.K."/>
            <person name="Lee K.M."/>
            <person name="Lee W.K."/>
            <person name="Cho M.J."/>
            <person name="Lee H.S."/>
            <person name="Cho Y.G."/>
            <person name="Lee Y.C."/>
            <person name="Lee W.K."/>
            <person name="Seong W.K."/>
            <person name="Hwang K.J."/>
        </authorList>
    </citation>
    <scope>NUCLEOTIDE SEQUENCE [LARGE SCALE GENOMIC DNA]</scope>
    <source>
        <strain evidence="9 10">32T</strain>
    </source>
</reference>
<evidence type="ECO:0000256" key="4">
    <source>
        <dbReference type="ARBA" id="ARBA00022801"/>
    </source>
</evidence>
<dbReference type="PANTHER" id="PTHR43660">
    <property type="entry name" value="DIPEPTIDYL CARBOXYPEPTIDASE"/>
    <property type="match status" value="1"/>
</dbReference>
<evidence type="ECO:0000313" key="10">
    <source>
        <dbReference type="Proteomes" id="UP000815698"/>
    </source>
</evidence>
<protein>
    <submittedName>
        <fullName evidence="9">Peptidase M3</fullName>
    </submittedName>
</protein>
<dbReference type="PANTHER" id="PTHR43660:SF1">
    <property type="entry name" value="DIPEPTIDYL CARBOXYPEPTIDASE"/>
    <property type="match status" value="1"/>
</dbReference>
<dbReference type="Gene3D" id="1.10.1370.40">
    <property type="match status" value="1"/>
</dbReference>
<comment type="similarity">
    <text evidence="1 7">Belongs to the peptidase M3 family.</text>
</comment>
<dbReference type="SUPFAM" id="SSF55486">
    <property type="entry name" value="Metalloproteases ('zincins'), catalytic domain"/>
    <property type="match status" value="1"/>
</dbReference>
<evidence type="ECO:0000256" key="7">
    <source>
        <dbReference type="RuleBase" id="RU003435"/>
    </source>
</evidence>
<evidence type="ECO:0000256" key="5">
    <source>
        <dbReference type="ARBA" id="ARBA00022833"/>
    </source>
</evidence>
<dbReference type="Pfam" id="PF01432">
    <property type="entry name" value="Peptidase_M3"/>
    <property type="match status" value="1"/>
</dbReference>
<dbReference type="InterPro" id="IPR001567">
    <property type="entry name" value="Pept_M3A_M3B_dom"/>
</dbReference>
<accession>A0ABN5DRM5</accession>
<dbReference type="InterPro" id="IPR045090">
    <property type="entry name" value="Pept_M3A_M3B"/>
</dbReference>
<feature type="domain" description="Peptidase M3A/M3B catalytic" evidence="8">
    <location>
        <begin position="234"/>
        <end position="679"/>
    </location>
</feature>
<keyword evidence="3 7" id="KW-0479">Metal-binding</keyword>
<evidence type="ECO:0000256" key="1">
    <source>
        <dbReference type="ARBA" id="ARBA00006040"/>
    </source>
</evidence>
<organism evidence="9 10">
    <name type="scientific">Dermabacter jinjuensis</name>
    <dbReference type="NCBI Taxonomy" id="1667168"/>
    <lineage>
        <taxon>Bacteria</taxon>
        <taxon>Bacillati</taxon>
        <taxon>Actinomycetota</taxon>
        <taxon>Actinomycetes</taxon>
        <taxon>Micrococcales</taxon>
        <taxon>Dermabacteraceae</taxon>
        <taxon>Dermabacter</taxon>
    </lineage>
</organism>
<keyword evidence="6 7" id="KW-0482">Metalloprotease</keyword>
<name>A0ABN5DRM5_9MICO</name>
<keyword evidence="2 7" id="KW-0645">Protease</keyword>
<dbReference type="RefSeq" id="WP_096883343.1">
    <property type="nucleotide sequence ID" value="NZ_CP023482.1"/>
</dbReference>
<dbReference type="EMBL" id="CP023482">
    <property type="protein sequence ID" value="ATH97262.1"/>
    <property type="molecule type" value="Genomic_DNA"/>
</dbReference>
<sequence length="681" mass="75775">MSEEATATSNPLLEASSLPYNLPDFAAIRDEHYLPAIEQGIREAREAYASIANDTSEPTFENVVAVLDQPSRTLNRAATVFYNIASADGTEPLLEIESKVSELLTELDNELHLNPQIFERLNAVYETREEAGLDAEQVRLTEKFHQRFTLAGAALSEEQREELAKLNLEISKAQTEFSQQVTRDMNAAALHLTSEEELAGLSEDSKAAAARAAKEAGREGWLLTFILPTNQPALSSLTNRDVRKRLYEASVERGDRTWQMAAEIAALRARKAAMLGFEDFASLAVADRTARTAAAVDELFAKTSAPAMANANREAEKIAARAKQDGIDTLEPWDWAFYSDKVKAEEFSVDTAALRPYFALDRVVEDGVFYAAERLYGITFKRREDLVGYHPEVKVWEVFDASGEGLGLFLGDYFTRETKRGGAWMNNIVDQSLAEGTKPVVVNNLNISAPADGDVALVSLDEVSTLFHEFGHALHGLFSNVAYETLSGLSVERDIVEYPSQVNEMWMFHPEILPNYAKHVETGEVVPQELIDAVTASQQWGEGFGTVEYLRAAALDWAWHRLPASLEAEPIEDPVVFEQASLEDAGLMHPLVESRYRTSYLNHTFSGGYAAGYYSYLWAEVFDADTVAWYEENGGLTRENGDKFRAYVLSIGATRPIPEAFKDMTGREAQYEPLLKRRGLI</sequence>
<dbReference type="Gene3D" id="3.40.390.10">
    <property type="entry name" value="Collagenase (Catalytic Domain)"/>
    <property type="match status" value="1"/>
</dbReference>
<keyword evidence="4 7" id="KW-0378">Hydrolase</keyword>
<dbReference type="CDD" id="cd06456">
    <property type="entry name" value="M3A_DCP"/>
    <property type="match status" value="1"/>
</dbReference>
<keyword evidence="5 7" id="KW-0862">Zinc</keyword>
<evidence type="ECO:0000256" key="6">
    <source>
        <dbReference type="ARBA" id="ARBA00023049"/>
    </source>
</evidence>
<gene>
    <name evidence="9" type="ORF">COP05_09320</name>
</gene>
<dbReference type="Gene3D" id="1.10.1370.10">
    <property type="entry name" value="Neurolysin, domain 3"/>
    <property type="match status" value="1"/>
</dbReference>
<proteinExistence type="inferred from homology"/>
<evidence type="ECO:0000256" key="3">
    <source>
        <dbReference type="ARBA" id="ARBA00022723"/>
    </source>
</evidence>
<evidence type="ECO:0000313" key="9">
    <source>
        <dbReference type="EMBL" id="ATH97262.1"/>
    </source>
</evidence>